<evidence type="ECO:0000259" key="12">
    <source>
        <dbReference type="Pfam" id="PF17683"/>
    </source>
</evidence>
<dbReference type="GO" id="GO:0006367">
    <property type="term" value="P:transcription initiation at RNA polymerase II promoter"/>
    <property type="evidence" value="ECO:0007669"/>
    <property type="project" value="InterPro"/>
</dbReference>
<keyword evidence="14" id="KW-1185">Reference proteome</keyword>
<dbReference type="AlphaFoldDB" id="A0A165R4U8"/>
<dbReference type="GO" id="GO:0003677">
    <property type="term" value="F:DNA binding"/>
    <property type="evidence" value="ECO:0007669"/>
    <property type="project" value="UniProtKB-KW"/>
</dbReference>
<reference evidence="13 14" key="1">
    <citation type="journal article" date="2016" name="Mol. Biol. Evol.">
        <title>Comparative Genomics of Early-Diverging Mushroom-Forming Fungi Provides Insights into the Origins of Lignocellulose Decay Capabilities.</title>
        <authorList>
            <person name="Nagy L.G."/>
            <person name="Riley R."/>
            <person name="Tritt A."/>
            <person name="Adam C."/>
            <person name="Daum C."/>
            <person name="Floudas D."/>
            <person name="Sun H."/>
            <person name="Yadav J.S."/>
            <person name="Pangilinan J."/>
            <person name="Larsson K.H."/>
            <person name="Matsuura K."/>
            <person name="Barry K."/>
            <person name="Labutti K."/>
            <person name="Kuo R."/>
            <person name="Ohm R.A."/>
            <person name="Bhattacharya S.S."/>
            <person name="Shirouzu T."/>
            <person name="Yoshinaga Y."/>
            <person name="Martin F.M."/>
            <person name="Grigoriev I.V."/>
            <person name="Hibbett D.S."/>
        </authorList>
    </citation>
    <scope>NUCLEOTIDE SEQUENCE [LARGE SCALE GENOMIC DNA]</scope>
    <source>
        <strain evidence="13 14">HHB14362 ss-1</strain>
    </source>
</reference>
<evidence type="ECO:0000256" key="10">
    <source>
        <dbReference type="SAM" id="MobiDB-lite"/>
    </source>
</evidence>
<comment type="similarity">
    <text evidence="2">Belongs to the TFIIF beta subunit family.</text>
</comment>
<dbReference type="Pfam" id="PF02270">
    <property type="entry name" value="TFIIF_beta"/>
    <property type="match status" value="1"/>
</dbReference>
<evidence type="ECO:0000256" key="9">
    <source>
        <dbReference type="ARBA" id="ARBA00081863"/>
    </source>
</evidence>
<dbReference type="PANTHER" id="PTHR10445">
    <property type="entry name" value="GENERAL TRANSCRIPTION FACTOR IIF SUBUNIT 2"/>
    <property type="match status" value="1"/>
</dbReference>
<dbReference type="SUPFAM" id="SSF50916">
    <property type="entry name" value="Rap30/74 interaction domains"/>
    <property type="match status" value="1"/>
</dbReference>
<dbReference type="InterPro" id="IPR003196">
    <property type="entry name" value="TFIIF_beta"/>
</dbReference>
<evidence type="ECO:0000259" key="11">
    <source>
        <dbReference type="Pfam" id="PF02270"/>
    </source>
</evidence>
<dbReference type="InterPro" id="IPR036388">
    <property type="entry name" value="WH-like_DNA-bd_sf"/>
</dbReference>
<dbReference type="OrthoDB" id="449280at2759"/>
<comment type="subcellular location">
    <subcellularLocation>
        <location evidence="1">Nucleus</location>
    </subcellularLocation>
</comment>
<dbReference type="Proteomes" id="UP000076761">
    <property type="component" value="Unassembled WGS sequence"/>
</dbReference>
<dbReference type="InParanoid" id="A0A165R4U8"/>
<dbReference type="InterPro" id="IPR040450">
    <property type="entry name" value="TFIIF_beta_HTH"/>
</dbReference>
<evidence type="ECO:0000256" key="4">
    <source>
        <dbReference type="ARBA" id="ARBA00023015"/>
    </source>
</evidence>
<keyword evidence="5" id="KW-0238">DNA-binding</keyword>
<dbReference type="InterPro" id="IPR011039">
    <property type="entry name" value="TFIIF_interaction"/>
</dbReference>
<feature type="compositionally biased region" description="Acidic residues" evidence="10">
    <location>
        <begin position="303"/>
        <end position="327"/>
    </location>
</feature>
<feature type="region of interest" description="Disordered" evidence="10">
    <location>
        <begin position="281"/>
        <end position="327"/>
    </location>
</feature>
<evidence type="ECO:0000256" key="8">
    <source>
        <dbReference type="ARBA" id="ARBA00081473"/>
    </source>
</evidence>
<evidence type="ECO:0000313" key="13">
    <source>
        <dbReference type="EMBL" id="KZT23309.1"/>
    </source>
</evidence>
<organism evidence="13 14">
    <name type="scientific">Neolentinus lepideus HHB14362 ss-1</name>
    <dbReference type="NCBI Taxonomy" id="1314782"/>
    <lineage>
        <taxon>Eukaryota</taxon>
        <taxon>Fungi</taxon>
        <taxon>Dikarya</taxon>
        <taxon>Basidiomycota</taxon>
        <taxon>Agaricomycotina</taxon>
        <taxon>Agaricomycetes</taxon>
        <taxon>Gloeophyllales</taxon>
        <taxon>Gloeophyllaceae</taxon>
        <taxon>Neolentinus</taxon>
    </lineage>
</organism>
<feature type="domain" description="TFIIF beta subunit N-terminal" evidence="12">
    <location>
        <begin position="40"/>
        <end position="124"/>
    </location>
</feature>
<name>A0A165R4U8_9AGAM</name>
<evidence type="ECO:0000256" key="3">
    <source>
        <dbReference type="ARBA" id="ARBA00021453"/>
    </source>
</evidence>
<dbReference type="Pfam" id="PF17683">
    <property type="entry name" value="TFIIF_beta_N"/>
    <property type="match status" value="1"/>
</dbReference>
<dbReference type="InterPro" id="IPR040504">
    <property type="entry name" value="TFIIF_beta_N"/>
</dbReference>
<gene>
    <name evidence="13" type="ORF">NEOLEDRAFT_1096327</name>
</gene>
<dbReference type="SUPFAM" id="SSF46785">
    <property type="entry name" value="Winged helix' DNA-binding domain"/>
    <property type="match status" value="1"/>
</dbReference>
<evidence type="ECO:0000256" key="7">
    <source>
        <dbReference type="ARBA" id="ARBA00023242"/>
    </source>
</evidence>
<dbReference type="FunCoup" id="A0A165R4U8">
    <property type="interactions" value="483"/>
</dbReference>
<dbReference type="PANTHER" id="PTHR10445:SF0">
    <property type="entry name" value="GENERAL TRANSCRIPTION FACTOR IIF SUBUNIT 2"/>
    <property type="match status" value="1"/>
</dbReference>
<feature type="compositionally biased region" description="Polar residues" evidence="10">
    <location>
        <begin position="286"/>
        <end position="300"/>
    </location>
</feature>
<evidence type="ECO:0000256" key="1">
    <source>
        <dbReference type="ARBA" id="ARBA00004123"/>
    </source>
</evidence>
<dbReference type="CDD" id="cd07980">
    <property type="entry name" value="TFIIF_beta"/>
    <property type="match status" value="1"/>
</dbReference>
<evidence type="ECO:0000313" key="14">
    <source>
        <dbReference type="Proteomes" id="UP000076761"/>
    </source>
</evidence>
<keyword evidence="4" id="KW-0805">Transcription regulation</keyword>
<evidence type="ECO:0000256" key="5">
    <source>
        <dbReference type="ARBA" id="ARBA00023125"/>
    </source>
</evidence>
<accession>A0A165R4U8</accession>
<dbReference type="STRING" id="1314782.A0A165R4U8"/>
<feature type="compositionally biased region" description="Basic and acidic residues" evidence="10">
    <location>
        <begin position="7"/>
        <end position="20"/>
    </location>
</feature>
<keyword evidence="7" id="KW-0539">Nucleus</keyword>
<sequence>MDDVIMEDEKKPFDAEHAMQDEETQPDPDETLIVEQAGGRVWLVKIPKHLMELWSNVDAENVELATLRFYDHGPGEIPYITLHLPPDPTTGSEGDVFILEMGKKEVQNQIVVAEREKAVGSRARTTIMTGRVAHECNMKPLFNESYRERMRARHRHYNEPKRSIQRIEDSVSGGQGMVNMLSSGAVAPGFSDLVSSKQRAAKGQFERMARMPRNQLLDLLFSLFRERPQWSIRVLRERTQQPEVYLKEVLSEIASLHRSGEFSGLWELKSSFKDDAVKPEGIVGSSMYTDPSQVPPSNGLKNEDEEEEEDDDDDEDDEDDEDMEEIS</sequence>
<evidence type="ECO:0000256" key="2">
    <source>
        <dbReference type="ARBA" id="ARBA00009543"/>
    </source>
</evidence>
<dbReference type="Gene3D" id="1.10.10.10">
    <property type="entry name" value="Winged helix-like DNA-binding domain superfamily/Winged helix DNA-binding domain"/>
    <property type="match status" value="1"/>
</dbReference>
<dbReference type="InterPro" id="IPR036390">
    <property type="entry name" value="WH_DNA-bd_sf"/>
</dbReference>
<dbReference type="FunFam" id="1.10.10.10:FF:000035">
    <property type="entry name" value="General transcription factor IIF subunit 2"/>
    <property type="match status" value="1"/>
</dbReference>
<dbReference type="GO" id="GO:0005674">
    <property type="term" value="C:transcription factor TFIIF complex"/>
    <property type="evidence" value="ECO:0007669"/>
    <property type="project" value="InterPro"/>
</dbReference>
<protein>
    <recommendedName>
        <fullName evidence="3">Transcription initiation factor IIF subunit beta</fullName>
    </recommendedName>
    <alternativeName>
        <fullName evidence="9">TFIIF medium subunit</fullName>
    </alternativeName>
    <alternativeName>
        <fullName evidence="8">TFIIF-beta</fullName>
    </alternativeName>
</protein>
<proteinExistence type="inferred from homology"/>
<dbReference type="EMBL" id="KV425586">
    <property type="protein sequence ID" value="KZT23309.1"/>
    <property type="molecule type" value="Genomic_DNA"/>
</dbReference>
<keyword evidence="6" id="KW-0804">Transcription</keyword>
<feature type="domain" description="TFIIF beta subunit HTH" evidence="11">
    <location>
        <begin position="209"/>
        <end position="273"/>
    </location>
</feature>
<evidence type="ECO:0000256" key="6">
    <source>
        <dbReference type="ARBA" id="ARBA00023163"/>
    </source>
</evidence>
<feature type="region of interest" description="Disordered" evidence="10">
    <location>
        <begin position="1"/>
        <end position="28"/>
    </location>
</feature>